<name>A0A4V1IR01_9FUNG</name>
<dbReference type="AlphaFoldDB" id="A0A4V1IR01"/>
<dbReference type="EMBL" id="KZ996785">
    <property type="protein sequence ID" value="RKO88337.1"/>
    <property type="molecule type" value="Genomic_DNA"/>
</dbReference>
<proteinExistence type="predicted"/>
<protein>
    <submittedName>
        <fullName evidence="1">Uncharacterized protein</fullName>
    </submittedName>
</protein>
<sequence>MSNPIYVSLTCWILKGKQSPRQSLPLIRSRMTIELALHKGYIDLKVFVATGSKNKMRQKMTCFLKPISRLTQSLVLWKCFFLSVQEASSRMNTALNITVSSARKNEVPHLLSYLTAPNFIIRRRKLHDPITQFSLCRSGCAEASLNPSPKAVIYEDKLITELGIYEGMTDPELLLVWCLANYPPSGIKSGFDSPSLNGDSQ</sequence>
<organism evidence="1 2">
    <name type="scientific">Blyttiomyces helicus</name>
    <dbReference type="NCBI Taxonomy" id="388810"/>
    <lineage>
        <taxon>Eukaryota</taxon>
        <taxon>Fungi</taxon>
        <taxon>Fungi incertae sedis</taxon>
        <taxon>Chytridiomycota</taxon>
        <taxon>Chytridiomycota incertae sedis</taxon>
        <taxon>Chytridiomycetes</taxon>
        <taxon>Chytridiomycetes incertae sedis</taxon>
        <taxon>Blyttiomyces</taxon>
    </lineage>
</organism>
<accession>A0A4V1IR01</accession>
<feature type="non-terminal residue" evidence="1">
    <location>
        <position position="201"/>
    </location>
</feature>
<gene>
    <name evidence="1" type="ORF">BDK51DRAFT_27276</name>
</gene>
<dbReference type="Proteomes" id="UP000269721">
    <property type="component" value="Unassembled WGS sequence"/>
</dbReference>
<reference evidence="2" key="1">
    <citation type="journal article" date="2018" name="Nat. Microbiol.">
        <title>Leveraging single-cell genomics to expand the fungal tree of life.</title>
        <authorList>
            <person name="Ahrendt S.R."/>
            <person name="Quandt C.A."/>
            <person name="Ciobanu D."/>
            <person name="Clum A."/>
            <person name="Salamov A."/>
            <person name="Andreopoulos B."/>
            <person name="Cheng J.F."/>
            <person name="Woyke T."/>
            <person name="Pelin A."/>
            <person name="Henrissat B."/>
            <person name="Reynolds N.K."/>
            <person name="Benny G.L."/>
            <person name="Smith M.E."/>
            <person name="James T.Y."/>
            <person name="Grigoriev I.V."/>
        </authorList>
    </citation>
    <scope>NUCLEOTIDE SEQUENCE [LARGE SCALE GENOMIC DNA]</scope>
</reference>
<evidence type="ECO:0000313" key="1">
    <source>
        <dbReference type="EMBL" id="RKO88337.1"/>
    </source>
</evidence>
<keyword evidence="2" id="KW-1185">Reference proteome</keyword>
<evidence type="ECO:0000313" key="2">
    <source>
        <dbReference type="Proteomes" id="UP000269721"/>
    </source>
</evidence>
<dbReference type="OrthoDB" id="10049244at2759"/>